<feature type="domain" description="Methyltransferase FkbM" evidence="1">
    <location>
        <begin position="35"/>
        <end position="198"/>
    </location>
</feature>
<comment type="caution">
    <text evidence="2">The sequence shown here is derived from an EMBL/GenBank/DDBJ whole genome shotgun (WGS) entry which is preliminary data.</text>
</comment>
<dbReference type="GO" id="GO:0006888">
    <property type="term" value="P:endoplasmic reticulum to Golgi vesicle-mediated transport"/>
    <property type="evidence" value="ECO:0007669"/>
    <property type="project" value="TreeGrafter"/>
</dbReference>
<dbReference type="OrthoDB" id="9810122at2"/>
<dbReference type="AlphaFoldDB" id="A0A430HDB3"/>
<evidence type="ECO:0000313" key="3">
    <source>
        <dbReference type="Proteomes" id="UP000278085"/>
    </source>
</evidence>
<dbReference type="GO" id="GO:0016197">
    <property type="term" value="P:endosomal transport"/>
    <property type="evidence" value="ECO:0007669"/>
    <property type="project" value="TreeGrafter"/>
</dbReference>
<dbReference type="SUPFAM" id="SSF53335">
    <property type="entry name" value="S-adenosyl-L-methionine-dependent methyltransferases"/>
    <property type="match status" value="1"/>
</dbReference>
<dbReference type="EMBL" id="RXLQ01000024">
    <property type="protein sequence ID" value="RSZ55526.1"/>
    <property type="molecule type" value="Genomic_DNA"/>
</dbReference>
<keyword evidence="2" id="KW-0489">Methyltransferase</keyword>
<dbReference type="InterPro" id="IPR053202">
    <property type="entry name" value="EGF_Rcpt_Signaling_Reg"/>
</dbReference>
<dbReference type="PANTHER" id="PTHR34009">
    <property type="entry name" value="PROTEIN STAR"/>
    <property type="match status" value="1"/>
</dbReference>
<dbReference type="Gene3D" id="3.40.50.150">
    <property type="entry name" value="Vaccinia Virus protein VP39"/>
    <property type="match status" value="1"/>
</dbReference>
<evidence type="ECO:0000259" key="1">
    <source>
        <dbReference type="Pfam" id="PF05050"/>
    </source>
</evidence>
<dbReference type="InterPro" id="IPR006342">
    <property type="entry name" value="FkbM_mtfrase"/>
</dbReference>
<reference evidence="2 3" key="1">
    <citation type="submission" date="2018-12" db="EMBL/GenBank/DDBJ databases">
        <authorList>
            <person name="Yang E."/>
        </authorList>
    </citation>
    <scope>NUCLEOTIDE SEQUENCE [LARGE SCALE GENOMIC DNA]</scope>
    <source>
        <strain evidence="2 3">SOD</strain>
    </source>
</reference>
<dbReference type="Proteomes" id="UP000278085">
    <property type="component" value="Unassembled WGS sequence"/>
</dbReference>
<dbReference type="InterPro" id="IPR029063">
    <property type="entry name" value="SAM-dependent_MTases_sf"/>
</dbReference>
<evidence type="ECO:0000313" key="2">
    <source>
        <dbReference type="EMBL" id="RSZ55526.1"/>
    </source>
</evidence>
<gene>
    <name evidence="2" type="ORF">EJB06_28630</name>
</gene>
<proteinExistence type="predicted"/>
<keyword evidence="2" id="KW-0808">Transferase</keyword>
<dbReference type="GO" id="GO:0005886">
    <property type="term" value="C:plasma membrane"/>
    <property type="evidence" value="ECO:0007669"/>
    <property type="project" value="TreeGrafter"/>
</dbReference>
<dbReference type="GO" id="GO:0005737">
    <property type="term" value="C:cytoplasm"/>
    <property type="evidence" value="ECO:0007669"/>
    <property type="project" value="GOC"/>
</dbReference>
<sequence length="238" mass="25962">MNAIAQTRRSGYSYQGQDAFVLEVLGGMRGGFFLDSGASDGFNGSNSLLLETGYGWNGICIEPNQAMFRALAARRRCLCLQCCLYDREGSVPFLESAGVFGGIVQEYDPGQLAYTEQMLAREGAPGAVLKPTHTLRAVLRQAGAPPVIDYWSLDTEGSELALLKSFPFDEYRFRVLTVEHNDTPARAAIHDYLVTRGYTMVRAMGIDDGYVCNSELGAPGWRSAAWRGPAWRGPGGGR</sequence>
<dbReference type="RefSeq" id="WP_126077443.1">
    <property type="nucleotide sequence ID" value="NZ_CP051166.1"/>
</dbReference>
<organism evidence="2 3">
    <name type="scientific">Massilia atriviolacea</name>
    <dbReference type="NCBI Taxonomy" id="2495579"/>
    <lineage>
        <taxon>Bacteria</taxon>
        <taxon>Pseudomonadati</taxon>
        <taxon>Pseudomonadota</taxon>
        <taxon>Betaproteobacteria</taxon>
        <taxon>Burkholderiales</taxon>
        <taxon>Oxalobacteraceae</taxon>
        <taxon>Telluria group</taxon>
        <taxon>Massilia</taxon>
    </lineage>
</organism>
<dbReference type="GO" id="GO:0032259">
    <property type="term" value="P:methylation"/>
    <property type="evidence" value="ECO:0007669"/>
    <property type="project" value="UniProtKB-KW"/>
</dbReference>
<keyword evidence="3" id="KW-1185">Reference proteome</keyword>
<dbReference type="PANTHER" id="PTHR34009:SF2">
    <property type="entry name" value="PROTEIN STAR"/>
    <property type="match status" value="1"/>
</dbReference>
<protein>
    <submittedName>
        <fullName evidence="2">FkbM family methyltransferase</fullName>
    </submittedName>
</protein>
<dbReference type="Pfam" id="PF05050">
    <property type="entry name" value="Methyltransf_21"/>
    <property type="match status" value="1"/>
</dbReference>
<accession>A0A430HDB3</accession>
<dbReference type="GO" id="GO:0008168">
    <property type="term" value="F:methyltransferase activity"/>
    <property type="evidence" value="ECO:0007669"/>
    <property type="project" value="UniProtKB-KW"/>
</dbReference>
<name>A0A430HDB3_9BURK</name>